<keyword evidence="6" id="KW-1003">Cell membrane</keyword>
<evidence type="ECO:0000256" key="5">
    <source>
        <dbReference type="ARBA" id="ARBA00034769"/>
    </source>
</evidence>
<dbReference type="GO" id="GO:0005254">
    <property type="term" value="F:chloride channel activity"/>
    <property type="evidence" value="ECO:0007669"/>
    <property type="project" value="UniProtKB-KW"/>
</dbReference>
<keyword evidence="6" id="KW-0406">Ion transport</keyword>
<feature type="transmembrane region" description="Helical" evidence="6">
    <location>
        <begin position="74"/>
        <end position="91"/>
    </location>
</feature>
<keyword evidence="2 6" id="KW-0812">Transmembrane</keyword>
<evidence type="ECO:0000256" key="3">
    <source>
        <dbReference type="ARBA" id="ARBA00022989"/>
    </source>
</evidence>
<dbReference type="GO" id="GO:0034707">
    <property type="term" value="C:chloride channel complex"/>
    <property type="evidence" value="ECO:0007669"/>
    <property type="project" value="UniProtKB-KW"/>
</dbReference>
<comment type="function">
    <text evidence="6">Forms chloride channels.</text>
</comment>
<comment type="subcellular location">
    <subcellularLocation>
        <location evidence="6">Cell membrane</location>
        <topology evidence="6">Multi-pass membrane protein</topology>
    </subcellularLocation>
    <subcellularLocation>
        <location evidence="1">Membrane</location>
    </subcellularLocation>
</comment>
<dbReference type="PANTHER" id="PTHR10736">
    <property type="entry name" value="BESTROPHIN"/>
    <property type="match status" value="1"/>
</dbReference>
<dbReference type="Proteomes" id="UP000019118">
    <property type="component" value="Unassembled WGS sequence"/>
</dbReference>
<reference evidence="7" key="2">
    <citation type="submission" date="2024-08" db="UniProtKB">
        <authorList>
            <consortium name="EnsemblMetazoa"/>
        </authorList>
    </citation>
    <scope>IDENTIFICATION</scope>
</reference>
<keyword evidence="6" id="KW-0813">Transport</keyword>
<feature type="transmembrane region" description="Helical" evidence="6">
    <location>
        <begin position="238"/>
        <end position="257"/>
    </location>
</feature>
<evidence type="ECO:0000256" key="1">
    <source>
        <dbReference type="ARBA" id="ARBA00004370"/>
    </source>
</evidence>
<feature type="transmembrane region" description="Helical" evidence="6">
    <location>
        <begin position="269"/>
        <end position="290"/>
    </location>
</feature>
<dbReference type="PANTHER" id="PTHR10736:SF65">
    <property type="entry name" value="BESTROPHIN 1, ISOFORM C-RELATED"/>
    <property type="match status" value="1"/>
</dbReference>
<evidence type="ECO:0000256" key="6">
    <source>
        <dbReference type="RuleBase" id="RU363126"/>
    </source>
</evidence>
<evidence type="ECO:0000256" key="4">
    <source>
        <dbReference type="ARBA" id="ARBA00023136"/>
    </source>
</evidence>
<dbReference type="InterPro" id="IPR021134">
    <property type="entry name" value="Bestrophin-like"/>
</dbReference>
<dbReference type="EnsemblMetazoa" id="XM_019904582.1">
    <property type="protein sequence ID" value="XP_019760141.1"/>
    <property type="gene ID" value="LOC109537722"/>
</dbReference>
<reference evidence="8" key="1">
    <citation type="journal article" date="2013" name="Genome Biol.">
        <title>Draft genome of the mountain pine beetle, Dendroctonus ponderosae Hopkins, a major forest pest.</title>
        <authorList>
            <person name="Keeling C.I."/>
            <person name="Yuen M.M."/>
            <person name="Liao N.Y."/>
            <person name="Docking T.R."/>
            <person name="Chan S.K."/>
            <person name="Taylor G.A."/>
            <person name="Palmquist D.L."/>
            <person name="Jackman S.D."/>
            <person name="Nguyen A."/>
            <person name="Li M."/>
            <person name="Henderson H."/>
            <person name="Janes J.K."/>
            <person name="Zhao Y."/>
            <person name="Pandoh P."/>
            <person name="Moore R."/>
            <person name="Sperling F.A."/>
            <person name="Huber D.P."/>
            <person name="Birol I."/>
            <person name="Jones S.J."/>
            <person name="Bohlmann J."/>
        </authorList>
    </citation>
    <scope>NUCLEOTIDE SEQUENCE</scope>
</reference>
<evidence type="ECO:0000313" key="7">
    <source>
        <dbReference type="EnsemblMetazoa" id="XP_019760141.1"/>
    </source>
</evidence>
<dbReference type="InterPro" id="IPR000615">
    <property type="entry name" value="Bestrophin"/>
</dbReference>
<proteinExistence type="inferred from homology"/>
<protein>
    <recommendedName>
        <fullName evidence="6">Bestrophin homolog</fullName>
    </recommendedName>
</protein>
<keyword evidence="8" id="KW-1185">Reference proteome</keyword>
<sequence length="509" mass="59592">MTVTYTSEVTTSTGLGCFLKLLRRWRGSIYKIVWADLILFLGLYYALNLSYLYAMNQYTKEHFVKVVNYCARNGNLIPLSFVLGFFVNIVYSRWWSQFQAIPYPDNVALLIGANIKGQDERARIVRRTIVRYICVTFTFTLTLMSPKAKKRFPTLNHFVDAGLFTKEEKKIFEDLNNEYPNYTKNWLPLAWAANITTRARHEGIIRDDCSVKCILEQINIFRSKCGEMLAYDWISIPLVYTQVVTIAVYTYFLITVIGNQFIEVDKKYVDRLIFSFPFMPVLEFFFYMGWLKVAETLINPFGEDDDDFDVVWMIDRHIQVCYLLVDKIHQDHPKLKKDYYWQQTAPDTLPFTVASQQYMKDTPVQSAEKLQVKKTDQDLIIREEVSHHRPRSLWGSLGNVLFSNRRRGDNKYCLRRIAVDDNAEIFDEMFGQALKTTGKQSVNTYEEEGPNKIKVPIFVKTNCNENVEEFECLRKQRLEHQRAKLLKYMELLKANKGQDGAQIVKAIIK</sequence>
<dbReference type="AlphaFoldDB" id="A0AAR5PHB7"/>
<dbReference type="Pfam" id="PF01062">
    <property type="entry name" value="Bestrophin"/>
    <property type="match status" value="1"/>
</dbReference>
<feature type="transmembrane region" description="Helical" evidence="6">
    <location>
        <begin position="32"/>
        <end position="54"/>
    </location>
</feature>
<keyword evidence="3 6" id="KW-1133">Transmembrane helix</keyword>
<keyword evidence="6" id="KW-0407">Ion channel</keyword>
<evidence type="ECO:0000256" key="2">
    <source>
        <dbReference type="ARBA" id="ARBA00022692"/>
    </source>
</evidence>
<comment type="similarity">
    <text evidence="5 6">Belongs to the anion channel-forming bestrophin (TC 1.A.46) family. Calcium-sensitive chloride channel subfamily.</text>
</comment>
<accession>A0AAR5PHB7</accession>
<organism evidence="7 8">
    <name type="scientific">Dendroctonus ponderosae</name>
    <name type="common">Mountain pine beetle</name>
    <dbReference type="NCBI Taxonomy" id="77166"/>
    <lineage>
        <taxon>Eukaryota</taxon>
        <taxon>Metazoa</taxon>
        <taxon>Ecdysozoa</taxon>
        <taxon>Arthropoda</taxon>
        <taxon>Hexapoda</taxon>
        <taxon>Insecta</taxon>
        <taxon>Pterygota</taxon>
        <taxon>Neoptera</taxon>
        <taxon>Endopterygota</taxon>
        <taxon>Coleoptera</taxon>
        <taxon>Polyphaga</taxon>
        <taxon>Cucujiformia</taxon>
        <taxon>Curculionidae</taxon>
        <taxon>Scolytinae</taxon>
        <taxon>Dendroctonus</taxon>
    </lineage>
</organism>
<feature type="transmembrane region" description="Helical" evidence="6">
    <location>
        <begin position="129"/>
        <end position="146"/>
    </location>
</feature>
<keyword evidence="6" id="KW-0869">Chloride channel</keyword>
<name>A0AAR5PHB7_DENPD</name>
<evidence type="ECO:0000313" key="8">
    <source>
        <dbReference type="Proteomes" id="UP000019118"/>
    </source>
</evidence>
<dbReference type="GO" id="GO:0005886">
    <property type="term" value="C:plasma membrane"/>
    <property type="evidence" value="ECO:0007669"/>
    <property type="project" value="UniProtKB-SubCell"/>
</dbReference>
<keyword evidence="6" id="KW-0868">Chloride</keyword>
<keyword evidence="4 6" id="KW-0472">Membrane</keyword>